<proteinExistence type="predicted"/>
<protein>
    <submittedName>
        <fullName evidence="3">Uncharacterized protein</fullName>
    </submittedName>
</protein>
<feature type="region of interest" description="Disordered" evidence="1">
    <location>
        <begin position="356"/>
        <end position="399"/>
    </location>
</feature>
<keyword evidence="4" id="KW-1185">Reference proteome</keyword>
<accession>A0AAV6UHU6</accession>
<feature type="region of interest" description="Disordered" evidence="1">
    <location>
        <begin position="259"/>
        <end position="278"/>
    </location>
</feature>
<evidence type="ECO:0000256" key="1">
    <source>
        <dbReference type="SAM" id="MobiDB-lite"/>
    </source>
</evidence>
<sequence>MTNFLWISVTIVGLKVPSKYNIQIVPLLLELLVLIYVISIAAAFVLKLLFLISRLFSTDNGPYEPTETESSQNDLLHQRQADINNDFLKESSINSEQYLLSTSFSNGDHFTGDTNMAGYFLSHPQNCGDVLTDRRLQTKEHENGISRSLRVMQPQESHIRTLQSEYHQGPNMLQTEDRQGPHRKMLQTESHQVQPTRPLLSEDLQHQRPYRNMLQTDSRQEQPARLLPTEALQHQGPKQKIMPTKTLLERRAEVKRAASGAGRINRFSSSQGNIQQSKGEINNMGDHHGLHTNVLQTEIYQGQPSRSLQTEDLHHQRPLQIVTPTKTLLERRAEAKIAASGTGGINRLYSKSVGNIQQSKGDTNNNSNKISDANTEVNNESSQGRSQPPAQNSVCTTRSGHIYKRF</sequence>
<comment type="caution">
    <text evidence="3">The sequence shown here is derived from an EMBL/GenBank/DDBJ whole genome shotgun (WGS) entry which is preliminary data.</text>
</comment>
<feature type="compositionally biased region" description="Polar residues" evidence="1">
    <location>
        <begin position="266"/>
        <end position="278"/>
    </location>
</feature>
<dbReference type="AlphaFoldDB" id="A0AAV6UHU6"/>
<feature type="transmembrane region" description="Helical" evidence="2">
    <location>
        <begin position="28"/>
        <end position="50"/>
    </location>
</feature>
<dbReference type="Proteomes" id="UP000827092">
    <property type="component" value="Unassembled WGS sequence"/>
</dbReference>
<keyword evidence="2" id="KW-0472">Membrane</keyword>
<evidence type="ECO:0000313" key="3">
    <source>
        <dbReference type="EMBL" id="KAG8183659.1"/>
    </source>
</evidence>
<dbReference type="EMBL" id="JAFNEN010000411">
    <property type="protein sequence ID" value="KAG8183659.1"/>
    <property type="molecule type" value="Genomic_DNA"/>
</dbReference>
<reference evidence="3 4" key="1">
    <citation type="journal article" date="2022" name="Nat. Ecol. Evol.">
        <title>A masculinizing supergene underlies an exaggerated male reproductive morph in a spider.</title>
        <authorList>
            <person name="Hendrickx F."/>
            <person name="De Corte Z."/>
            <person name="Sonet G."/>
            <person name="Van Belleghem S.M."/>
            <person name="Kostlbacher S."/>
            <person name="Vangestel C."/>
        </authorList>
    </citation>
    <scope>NUCLEOTIDE SEQUENCE [LARGE SCALE GENOMIC DNA]</scope>
    <source>
        <strain evidence="3">W744_W776</strain>
    </source>
</reference>
<organism evidence="3 4">
    <name type="scientific">Oedothorax gibbosus</name>
    <dbReference type="NCBI Taxonomy" id="931172"/>
    <lineage>
        <taxon>Eukaryota</taxon>
        <taxon>Metazoa</taxon>
        <taxon>Ecdysozoa</taxon>
        <taxon>Arthropoda</taxon>
        <taxon>Chelicerata</taxon>
        <taxon>Arachnida</taxon>
        <taxon>Araneae</taxon>
        <taxon>Araneomorphae</taxon>
        <taxon>Entelegynae</taxon>
        <taxon>Araneoidea</taxon>
        <taxon>Linyphiidae</taxon>
        <taxon>Erigoninae</taxon>
        <taxon>Oedothorax</taxon>
    </lineage>
</organism>
<evidence type="ECO:0000256" key="2">
    <source>
        <dbReference type="SAM" id="Phobius"/>
    </source>
</evidence>
<keyword evidence="2" id="KW-1133">Transmembrane helix</keyword>
<keyword evidence="2" id="KW-0812">Transmembrane</keyword>
<name>A0AAV6UHU6_9ARAC</name>
<gene>
    <name evidence="3" type="ORF">JTE90_010134</name>
</gene>
<evidence type="ECO:0000313" key="4">
    <source>
        <dbReference type="Proteomes" id="UP000827092"/>
    </source>
</evidence>